<dbReference type="Gene3D" id="3.40.50.1110">
    <property type="entry name" value="SGNH hydrolase"/>
    <property type="match status" value="1"/>
</dbReference>
<name>A0A3G9JG54_9FIRM</name>
<evidence type="ECO:0000256" key="1">
    <source>
        <dbReference type="SAM" id="SignalP"/>
    </source>
</evidence>
<dbReference type="OrthoDB" id="9808890at2"/>
<protein>
    <recommendedName>
        <fullName evidence="2">SGNH hydrolase-type esterase domain-containing protein</fullName>
    </recommendedName>
</protein>
<feature type="signal peptide" evidence="1">
    <location>
        <begin position="1"/>
        <end position="22"/>
    </location>
</feature>
<proteinExistence type="predicted"/>
<dbReference type="RefSeq" id="WP_125120084.1">
    <property type="nucleotide sequence ID" value="NZ_AP019309.1"/>
</dbReference>
<feature type="chain" id="PRO_5018054085" description="SGNH hydrolase-type esterase domain-containing protein" evidence="1">
    <location>
        <begin position="23"/>
        <end position="599"/>
    </location>
</feature>
<dbReference type="Gene3D" id="2.10.270.10">
    <property type="entry name" value="Cholin Binding"/>
    <property type="match status" value="1"/>
</dbReference>
<dbReference type="AlphaFoldDB" id="A0A3G9JG54"/>
<gene>
    <name evidence="3" type="ORF">SG0102_22790</name>
</gene>
<dbReference type="Pfam" id="PF13472">
    <property type="entry name" value="Lipase_GDSL_2"/>
    <property type="match status" value="1"/>
</dbReference>
<dbReference type="InParanoid" id="A0A3G9JG54"/>
<dbReference type="InterPro" id="IPR036514">
    <property type="entry name" value="SGNH_hydro_sf"/>
</dbReference>
<reference evidence="3 4" key="1">
    <citation type="submission" date="2018-11" db="EMBL/GenBank/DDBJ databases">
        <title>Novel Erysipelotrichaceae bacterium isolated from small intestine of a swine.</title>
        <authorList>
            <person name="Kim J.S."/>
            <person name="Choe H."/>
            <person name="Lee Y.R."/>
            <person name="Kim K.M."/>
            <person name="Park D.S."/>
        </authorList>
    </citation>
    <scope>NUCLEOTIDE SEQUENCE [LARGE SCALE GENOMIC DNA]</scope>
    <source>
        <strain evidence="3 4">SG0102</strain>
    </source>
</reference>
<evidence type="ECO:0000313" key="3">
    <source>
        <dbReference type="EMBL" id="BBH27345.1"/>
    </source>
</evidence>
<dbReference type="EMBL" id="AP019309">
    <property type="protein sequence ID" value="BBH27345.1"/>
    <property type="molecule type" value="Genomic_DNA"/>
</dbReference>
<feature type="domain" description="SGNH hydrolase-type esterase" evidence="2">
    <location>
        <begin position="30"/>
        <end position="221"/>
    </location>
</feature>
<keyword evidence="1" id="KW-0732">Signal</keyword>
<dbReference type="InterPro" id="IPR013830">
    <property type="entry name" value="SGNH_hydro"/>
</dbReference>
<keyword evidence="4" id="KW-1185">Reference proteome</keyword>
<dbReference type="KEGG" id="ebm:SG0102_22790"/>
<sequence>MKKLCMIMITVCMCVFPTQVHAQEPFRFLAFGNSLTVHFKDNIWWSECGMAASHTDLDWVHRVNARLQQQYGNVQTDIMANEWTTAKDEQETYEKEIQEKSQTPYDLVTIEQGDNIGSEDLFTGYEENLTRLVNVVRNANPNATIVIIGNFQKNSDIEKRVDEVQQRVATTYGCKFVDLTAISKNLAYRSAIGATVYGEDGQEHKVMNWTIARHPNDKGMEYIAYKVLEQLGISFDVGHDFDDLNTMATTQSPTGDVVKIDGWQNQSYYFDGHKAKGLTLINKNYYYFNDAGILQKGRVRKGKVTYFLDNQGKLLMKKVNNTYFNSHNRQVSLEDGREYELLSYVQKNASKYKGKKKLEKAFKAIHKKKYKNIPKAVLKKGYPSLYAYDYFVKRKPIKNSLQAASCFAYLAKALGYKKIYVVTDRKDTKKTIKCFVEINGKVYDPSNNDKKKNYNVTYKTYRKLKKKYKQKVPYNTMKAVKVKYSSNKGAVTTYDPVLRQLYYSNGQYVTGTVVYQGEFYAFDQTGNLDQRRTYKLRDAATSQNEVKYLTKLIGQPLAKQYSTSCFGDGDDGLWDYGTYMISTFRSKEGVELYIAAKEK</sequence>
<organism evidence="3 4">
    <name type="scientific">Intestinibaculum porci</name>
    <dbReference type="NCBI Taxonomy" id="2487118"/>
    <lineage>
        <taxon>Bacteria</taxon>
        <taxon>Bacillati</taxon>
        <taxon>Bacillota</taxon>
        <taxon>Erysipelotrichia</taxon>
        <taxon>Erysipelotrichales</taxon>
        <taxon>Erysipelotrichaceae</taxon>
        <taxon>Intestinibaculum</taxon>
    </lineage>
</organism>
<dbReference type="SUPFAM" id="SSF52266">
    <property type="entry name" value="SGNH hydrolase"/>
    <property type="match status" value="1"/>
</dbReference>
<dbReference type="SUPFAM" id="SSF69360">
    <property type="entry name" value="Cell wall binding repeat"/>
    <property type="match status" value="1"/>
</dbReference>
<evidence type="ECO:0000259" key="2">
    <source>
        <dbReference type="Pfam" id="PF13472"/>
    </source>
</evidence>
<accession>A0A3G9JG54</accession>
<dbReference type="Proteomes" id="UP000268059">
    <property type="component" value="Chromosome"/>
</dbReference>
<evidence type="ECO:0000313" key="4">
    <source>
        <dbReference type="Proteomes" id="UP000268059"/>
    </source>
</evidence>